<evidence type="ECO:0000313" key="3">
    <source>
        <dbReference type="Proteomes" id="UP000035760"/>
    </source>
</evidence>
<accession>W6M9H2</accession>
<dbReference type="OrthoDB" id="9798161at2"/>
<dbReference type="InterPro" id="IPR036515">
    <property type="entry name" value="Transposase_17_sf"/>
</dbReference>
<dbReference type="GO" id="GO:0004803">
    <property type="term" value="F:transposase activity"/>
    <property type="evidence" value="ECO:0007669"/>
    <property type="project" value="InterPro"/>
</dbReference>
<dbReference type="EMBL" id="CBTJ020000114">
    <property type="protein sequence ID" value="CDI04676.1"/>
    <property type="molecule type" value="Genomic_DNA"/>
</dbReference>
<dbReference type="SUPFAM" id="SSF143422">
    <property type="entry name" value="Transposase IS200-like"/>
    <property type="match status" value="1"/>
</dbReference>
<dbReference type="NCBIfam" id="NF033573">
    <property type="entry name" value="transpos_IS200"/>
    <property type="match status" value="1"/>
</dbReference>
<dbReference type="GO" id="GO:0006313">
    <property type="term" value="P:DNA transposition"/>
    <property type="evidence" value="ECO:0007669"/>
    <property type="project" value="InterPro"/>
</dbReference>
<evidence type="ECO:0000259" key="1">
    <source>
        <dbReference type="SMART" id="SM01321"/>
    </source>
</evidence>
<dbReference type="PANTHER" id="PTHR33360">
    <property type="entry name" value="TRANSPOSASE FOR INSERTION SEQUENCE ELEMENT IS200"/>
    <property type="match status" value="1"/>
</dbReference>
<evidence type="ECO:0000313" key="2">
    <source>
        <dbReference type="EMBL" id="CDI04676.1"/>
    </source>
</evidence>
<dbReference type="GO" id="GO:0003677">
    <property type="term" value="F:DNA binding"/>
    <property type="evidence" value="ECO:0007669"/>
    <property type="project" value="InterPro"/>
</dbReference>
<dbReference type="Pfam" id="PF01797">
    <property type="entry name" value="Y1_Tnp"/>
    <property type="match status" value="1"/>
</dbReference>
<comment type="caution">
    <text evidence="2">The sequence shown here is derived from an EMBL/GenBank/DDBJ whole genome shotgun (WGS) entry which is preliminary data.</text>
</comment>
<dbReference type="PANTHER" id="PTHR33360:SF2">
    <property type="entry name" value="TRANSPOSASE FOR INSERTION SEQUENCE ELEMENT IS200"/>
    <property type="match status" value="1"/>
</dbReference>
<name>W6M9H2_9GAMM</name>
<dbReference type="RefSeq" id="WP_048677037.1">
    <property type="nucleotide sequence ID" value="NZ_CBTJ020000114.1"/>
</dbReference>
<dbReference type="AlphaFoldDB" id="W6M9H2"/>
<feature type="domain" description="Transposase IS200-like" evidence="1">
    <location>
        <begin position="13"/>
        <end position="132"/>
    </location>
</feature>
<reference evidence="2" key="1">
    <citation type="submission" date="2013-07" db="EMBL/GenBank/DDBJ databases">
        <authorList>
            <person name="McIlroy S."/>
        </authorList>
    </citation>
    <scope>NUCLEOTIDE SEQUENCE [LARGE SCALE GENOMIC DNA]</scope>
    <source>
        <strain evidence="2">Run_A_D11</strain>
    </source>
</reference>
<dbReference type="Gene3D" id="3.30.70.1290">
    <property type="entry name" value="Transposase IS200-like"/>
    <property type="match status" value="1"/>
</dbReference>
<dbReference type="SMART" id="SM01321">
    <property type="entry name" value="Y1_Tnp"/>
    <property type="match status" value="1"/>
</dbReference>
<proteinExistence type="predicted"/>
<dbReference type="InterPro" id="IPR002686">
    <property type="entry name" value="Transposase_17"/>
</dbReference>
<dbReference type="Proteomes" id="UP000035760">
    <property type="component" value="Unassembled WGS sequence"/>
</dbReference>
<keyword evidence="3" id="KW-1185">Reference proteome</keyword>
<sequence length="152" mass="18050">MDRERYRRGAHTVTELKYHFVWKTKYSYPVLRGDIGLRLRQILREVCIEQEMTIVEGNIRPNHVHLLVSAPTHLSPAKMAQYLKGRSSYRLQREFRELQRRYWGQHLWGRGYFCATVGAVTEEQVKRYIEEQEDDSGTFQIWDESCPSAEGE</sequence>
<gene>
    <name evidence="2" type="ORF">BN873_p20056</name>
</gene>
<organism evidence="2 3">
    <name type="scientific">Candidatus Competibacter denitrificans Run_A_D11</name>
    <dbReference type="NCBI Taxonomy" id="1400863"/>
    <lineage>
        <taxon>Bacteria</taxon>
        <taxon>Pseudomonadati</taxon>
        <taxon>Pseudomonadota</taxon>
        <taxon>Gammaproteobacteria</taxon>
        <taxon>Candidatus Competibacteraceae</taxon>
        <taxon>Candidatus Competibacter</taxon>
    </lineage>
</organism>
<protein>
    <submittedName>
        <fullName evidence="2">Transposase</fullName>
    </submittedName>
</protein>
<reference evidence="2" key="2">
    <citation type="submission" date="2014-03" db="EMBL/GenBank/DDBJ databases">
        <title>Candidatus Competibacter-lineage genomes retrieved from metagenomes reveal functional metabolic diversity.</title>
        <authorList>
            <person name="McIlroy S.J."/>
            <person name="Albertsen M."/>
            <person name="Andresen E.K."/>
            <person name="Saunders A.M."/>
            <person name="Kristiansen R."/>
            <person name="Stokholm-Bjerregaard M."/>
            <person name="Nielsen K.L."/>
            <person name="Nielsen P.H."/>
        </authorList>
    </citation>
    <scope>NUCLEOTIDE SEQUENCE</scope>
    <source>
        <strain evidence="2">Run_A_D11</strain>
    </source>
</reference>